<gene>
    <name evidence="11" type="ORF">V6255_00115</name>
</gene>
<keyword evidence="3 8" id="KW-0808">Transferase</keyword>
<evidence type="ECO:0000256" key="7">
    <source>
        <dbReference type="ARBA" id="ARBA00023315"/>
    </source>
</evidence>
<evidence type="ECO:0000256" key="8">
    <source>
        <dbReference type="RuleBase" id="RU003557"/>
    </source>
</evidence>
<keyword evidence="7 8" id="KW-0012">Acyltransferase</keyword>
<dbReference type="Pfam" id="PF02803">
    <property type="entry name" value="Thiolase_C"/>
    <property type="match status" value="1"/>
</dbReference>
<dbReference type="InterPro" id="IPR020610">
    <property type="entry name" value="Thiolase_AS"/>
</dbReference>
<keyword evidence="5" id="KW-0442">Lipid degradation</keyword>
<dbReference type="InterPro" id="IPR020613">
    <property type="entry name" value="Thiolase_CS"/>
</dbReference>
<keyword evidence="2" id="KW-0963">Cytoplasm</keyword>
<evidence type="ECO:0000259" key="10">
    <source>
        <dbReference type="Pfam" id="PF02803"/>
    </source>
</evidence>
<dbReference type="PROSITE" id="PS00099">
    <property type="entry name" value="THIOLASE_3"/>
    <property type="match status" value="1"/>
</dbReference>
<dbReference type="RefSeq" id="WP_341626334.1">
    <property type="nucleotide sequence ID" value="NZ_JBAKBA010000001.1"/>
</dbReference>
<dbReference type="SUPFAM" id="SSF53901">
    <property type="entry name" value="Thiolase-like"/>
    <property type="match status" value="2"/>
</dbReference>
<dbReference type="EC" id="2.3.1.-" evidence="11"/>
<comment type="similarity">
    <text evidence="1 8">Belongs to the thiolase-like superfamily. Thiolase family.</text>
</comment>
<dbReference type="EMBL" id="JBAKBA010000001">
    <property type="protein sequence ID" value="MEL0657526.1"/>
    <property type="molecule type" value="Genomic_DNA"/>
</dbReference>
<dbReference type="Gene3D" id="3.40.47.10">
    <property type="match status" value="1"/>
</dbReference>
<dbReference type="InterPro" id="IPR020616">
    <property type="entry name" value="Thiolase_N"/>
</dbReference>
<evidence type="ECO:0000256" key="3">
    <source>
        <dbReference type="ARBA" id="ARBA00022679"/>
    </source>
</evidence>
<evidence type="ECO:0000256" key="1">
    <source>
        <dbReference type="ARBA" id="ARBA00010982"/>
    </source>
</evidence>
<protein>
    <submittedName>
        <fullName evidence="11">Thiolase family protein</fullName>
        <ecNumber evidence="11">2.3.1.-</ecNumber>
    </submittedName>
</protein>
<keyword evidence="12" id="KW-1185">Reference proteome</keyword>
<dbReference type="CDD" id="cd00751">
    <property type="entry name" value="thiolase"/>
    <property type="match status" value="1"/>
</dbReference>
<evidence type="ECO:0000313" key="11">
    <source>
        <dbReference type="EMBL" id="MEL0657526.1"/>
    </source>
</evidence>
<keyword evidence="4" id="KW-0276">Fatty acid metabolism</keyword>
<dbReference type="PANTHER" id="PTHR18919:SF107">
    <property type="entry name" value="ACETYL-COA ACETYLTRANSFERASE, CYTOSOLIC"/>
    <property type="match status" value="1"/>
</dbReference>
<dbReference type="PANTHER" id="PTHR18919">
    <property type="entry name" value="ACETYL-COA C-ACYLTRANSFERASE"/>
    <property type="match status" value="1"/>
</dbReference>
<evidence type="ECO:0000313" key="12">
    <source>
        <dbReference type="Proteomes" id="UP001366060"/>
    </source>
</evidence>
<evidence type="ECO:0000256" key="2">
    <source>
        <dbReference type="ARBA" id="ARBA00022490"/>
    </source>
</evidence>
<evidence type="ECO:0000256" key="6">
    <source>
        <dbReference type="ARBA" id="ARBA00023098"/>
    </source>
</evidence>
<proteinExistence type="inferred from homology"/>
<dbReference type="InterPro" id="IPR016039">
    <property type="entry name" value="Thiolase-like"/>
</dbReference>
<comment type="caution">
    <text evidence="11">The sequence shown here is derived from an EMBL/GenBank/DDBJ whole genome shotgun (WGS) entry which is preliminary data.</text>
</comment>
<evidence type="ECO:0000256" key="4">
    <source>
        <dbReference type="ARBA" id="ARBA00022832"/>
    </source>
</evidence>
<dbReference type="GO" id="GO:0016746">
    <property type="term" value="F:acyltransferase activity"/>
    <property type="evidence" value="ECO:0007669"/>
    <property type="project" value="UniProtKB-KW"/>
</dbReference>
<dbReference type="PROSITE" id="PS00098">
    <property type="entry name" value="THIOLASE_1"/>
    <property type="match status" value="1"/>
</dbReference>
<accession>A0ABU9H6L8</accession>
<sequence>MKERLAIIEGGRSPFCKAGSALKTMQADQLGAVVVRELMARSVLDYHDIDEVIMGNVAQPGHAANIARVIALQGGFPTSTCAYTVNRNCASGMEAMTTAANKIFAGEIETALVGGSESMSSIPLLYSPQMTQFFMHMMQAKTPVAKLKVLSQFRLPFLKPIIGIELGLTDPVCGLNMGETAEVLTREFGITREQQDQFALNSHQQAIKAQQAGKFEDEIISIAVAPKYQHIQHLDNGPREDQTLASLAKLRPYFDRLTGCVTVGNACPITDGAVALTVMSESKAKEMGLTPLGYLTDYSYAGLEGSRMGLGPVYATAKLLQKSGLAISDFDLVELNEAFAAQVIANQYAFASKSFAQQYLQSSQAVGELDPSKLNVNGGAIALGHPVGATGGRLILTLLHELRRQGLQRGLATLCIGGGQGAALVLEVE</sequence>
<dbReference type="InterPro" id="IPR020615">
    <property type="entry name" value="Thiolase_acyl_enz_int_AS"/>
</dbReference>
<name>A0ABU9H6L8_9GAMM</name>
<keyword evidence="6" id="KW-0443">Lipid metabolism</keyword>
<dbReference type="InterPro" id="IPR002155">
    <property type="entry name" value="Thiolase"/>
</dbReference>
<dbReference type="PROSITE" id="PS00737">
    <property type="entry name" value="THIOLASE_2"/>
    <property type="match status" value="1"/>
</dbReference>
<dbReference type="NCBIfam" id="TIGR01930">
    <property type="entry name" value="AcCoA-C-Actrans"/>
    <property type="match status" value="1"/>
</dbReference>
<evidence type="ECO:0000259" key="9">
    <source>
        <dbReference type="Pfam" id="PF00108"/>
    </source>
</evidence>
<dbReference type="PIRSF" id="PIRSF000429">
    <property type="entry name" value="Ac-CoA_Ac_transf"/>
    <property type="match status" value="1"/>
</dbReference>
<feature type="domain" description="Thiolase C-terminal" evidence="10">
    <location>
        <begin position="290"/>
        <end position="427"/>
    </location>
</feature>
<reference evidence="11 12" key="1">
    <citation type="submission" date="2024-02" db="EMBL/GenBank/DDBJ databases">
        <title>Bacteria isolated from the canopy kelp, Nereocystis luetkeana.</title>
        <authorList>
            <person name="Pfister C.A."/>
            <person name="Younker I.T."/>
            <person name="Light S.H."/>
        </authorList>
    </citation>
    <scope>NUCLEOTIDE SEQUENCE [LARGE SCALE GENOMIC DNA]</scope>
    <source>
        <strain evidence="11 12">TI.2.07</strain>
    </source>
</reference>
<dbReference type="Pfam" id="PF00108">
    <property type="entry name" value="Thiolase_N"/>
    <property type="match status" value="1"/>
</dbReference>
<evidence type="ECO:0000256" key="5">
    <source>
        <dbReference type="ARBA" id="ARBA00022963"/>
    </source>
</evidence>
<dbReference type="Proteomes" id="UP001366060">
    <property type="component" value="Unassembled WGS sequence"/>
</dbReference>
<organism evidence="11 12">
    <name type="scientific">Psychromonas arctica</name>
    <dbReference type="NCBI Taxonomy" id="168275"/>
    <lineage>
        <taxon>Bacteria</taxon>
        <taxon>Pseudomonadati</taxon>
        <taxon>Pseudomonadota</taxon>
        <taxon>Gammaproteobacteria</taxon>
        <taxon>Alteromonadales</taxon>
        <taxon>Psychromonadaceae</taxon>
        <taxon>Psychromonas</taxon>
    </lineage>
</organism>
<dbReference type="InterPro" id="IPR020617">
    <property type="entry name" value="Thiolase_C"/>
</dbReference>
<feature type="domain" description="Thiolase N-terminal" evidence="9">
    <location>
        <begin position="6"/>
        <end position="282"/>
    </location>
</feature>